<dbReference type="Gene3D" id="1.25.40.10">
    <property type="entry name" value="Tetratricopeptide repeat domain"/>
    <property type="match status" value="1"/>
</dbReference>
<dbReference type="SUPFAM" id="SSF48452">
    <property type="entry name" value="TPR-like"/>
    <property type="match status" value="1"/>
</dbReference>
<proteinExistence type="predicted"/>
<keyword evidence="2" id="KW-0732">Signal</keyword>
<dbReference type="Pfam" id="PF14559">
    <property type="entry name" value="TPR_19"/>
    <property type="match status" value="1"/>
</dbReference>
<feature type="chain" id="PRO_5047481456" description="Tetratricopeptide repeat protein" evidence="2">
    <location>
        <begin position="28"/>
        <end position="190"/>
    </location>
</feature>
<protein>
    <recommendedName>
        <fullName evidence="5">Tetratricopeptide repeat protein</fullName>
    </recommendedName>
</protein>
<dbReference type="PROSITE" id="PS50005">
    <property type="entry name" value="TPR"/>
    <property type="match status" value="1"/>
</dbReference>
<accession>A0ABQ3GD16</accession>
<evidence type="ECO:0000313" key="4">
    <source>
        <dbReference type="Proteomes" id="UP000626210"/>
    </source>
</evidence>
<dbReference type="InterPro" id="IPR011990">
    <property type="entry name" value="TPR-like_helical_dom_sf"/>
</dbReference>
<evidence type="ECO:0000256" key="2">
    <source>
        <dbReference type="SAM" id="SignalP"/>
    </source>
</evidence>
<dbReference type="SMART" id="SM00028">
    <property type="entry name" value="TPR"/>
    <property type="match status" value="3"/>
</dbReference>
<keyword evidence="1" id="KW-0802">TPR repeat</keyword>
<organism evidence="3 4">
    <name type="scientific">Pseudorhodoferax aquiterrae</name>
    <dbReference type="NCBI Taxonomy" id="747304"/>
    <lineage>
        <taxon>Bacteria</taxon>
        <taxon>Pseudomonadati</taxon>
        <taxon>Pseudomonadota</taxon>
        <taxon>Betaproteobacteria</taxon>
        <taxon>Burkholderiales</taxon>
        <taxon>Comamonadaceae</taxon>
    </lineage>
</organism>
<dbReference type="InterPro" id="IPR019734">
    <property type="entry name" value="TPR_rpt"/>
</dbReference>
<dbReference type="RefSeq" id="WP_189690626.1">
    <property type="nucleotide sequence ID" value="NZ_BMYK01000038.1"/>
</dbReference>
<dbReference type="Proteomes" id="UP000626210">
    <property type="component" value="Unassembled WGS sequence"/>
</dbReference>
<comment type="caution">
    <text evidence="3">The sequence shown here is derived from an EMBL/GenBank/DDBJ whole genome shotgun (WGS) entry which is preliminary data.</text>
</comment>
<feature type="signal peptide" evidence="2">
    <location>
        <begin position="1"/>
        <end position="27"/>
    </location>
</feature>
<dbReference type="EMBL" id="BMYK01000038">
    <property type="protein sequence ID" value="GHD02127.1"/>
    <property type="molecule type" value="Genomic_DNA"/>
</dbReference>
<evidence type="ECO:0000313" key="3">
    <source>
        <dbReference type="EMBL" id="GHD02127.1"/>
    </source>
</evidence>
<name>A0ABQ3GD16_9BURK</name>
<reference evidence="4" key="1">
    <citation type="journal article" date="2019" name="Int. J. Syst. Evol. Microbiol.">
        <title>The Global Catalogue of Microorganisms (GCM) 10K type strain sequencing project: providing services to taxonomists for standard genome sequencing and annotation.</title>
        <authorList>
            <consortium name="The Broad Institute Genomics Platform"/>
            <consortium name="The Broad Institute Genome Sequencing Center for Infectious Disease"/>
            <person name="Wu L."/>
            <person name="Ma J."/>
        </authorList>
    </citation>
    <scope>NUCLEOTIDE SEQUENCE [LARGE SCALE GENOMIC DNA]</scope>
    <source>
        <strain evidence="4">KCTC 23314</strain>
    </source>
</reference>
<keyword evidence="4" id="KW-1185">Reference proteome</keyword>
<sequence>MKQALSRILPSALHLARVFAIAGAAWAGQAAIAQADPYAEVGQLVRAGKLTEASAKVEQYLAGKPRDPQMRFLKSVVQTEQGKPEEAVETLTQITQEFPELPEPYNNLAVLYAGQNQYDKARAALEMAIRLNPNYATAHENLGDVYAKLASQSYSRSLQLQANNPQATQKVAALTTMLAPQSAKPRASGK</sequence>
<dbReference type="PANTHER" id="PTHR12558">
    <property type="entry name" value="CELL DIVISION CYCLE 16,23,27"/>
    <property type="match status" value="1"/>
</dbReference>
<feature type="repeat" description="TPR" evidence="1">
    <location>
        <begin position="102"/>
        <end position="135"/>
    </location>
</feature>
<gene>
    <name evidence="3" type="ORF">GCM10007320_61060</name>
</gene>
<dbReference type="PANTHER" id="PTHR12558:SF33">
    <property type="entry name" value="BLL7664 PROTEIN"/>
    <property type="match status" value="1"/>
</dbReference>
<evidence type="ECO:0000256" key="1">
    <source>
        <dbReference type="PROSITE-ProRule" id="PRU00339"/>
    </source>
</evidence>
<evidence type="ECO:0008006" key="5">
    <source>
        <dbReference type="Google" id="ProtNLM"/>
    </source>
</evidence>